<comment type="caution">
    <text evidence="1">The sequence shown here is derived from an EMBL/GenBank/DDBJ whole genome shotgun (WGS) entry which is preliminary data.</text>
</comment>
<evidence type="ECO:0000313" key="1">
    <source>
        <dbReference type="EMBL" id="KON30644.1"/>
    </source>
</evidence>
<evidence type="ECO:0000313" key="2">
    <source>
        <dbReference type="Proteomes" id="UP000037210"/>
    </source>
</evidence>
<organism evidence="1 2">
    <name type="scientific">miscellaneous Crenarchaeota group-15 archaeon DG-45</name>
    <dbReference type="NCBI Taxonomy" id="1685127"/>
    <lineage>
        <taxon>Archaea</taxon>
        <taxon>Candidatus Bathyarchaeota</taxon>
        <taxon>MCG-15</taxon>
    </lineage>
</organism>
<reference evidence="1 2" key="1">
    <citation type="submission" date="2015-06" db="EMBL/GenBank/DDBJ databases">
        <title>New insights into the roles of widespread benthic archaea in carbon and nitrogen cycling.</title>
        <authorList>
            <person name="Lazar C.S."/>
            <person name="Baker B.J."/>
            <person name="Seitz K.W."/>
            <person name="Hyde A.S."/>
            <person name="Dick G.J."/>
            <person name="Hinrichs K.-U."/>
            <person name="Teske A.P."/>
        </authorList>
    </citation>
    <scope>NUCLEOTIDE SEQUENCE [LARGE SCALE GENOMIC DNA]</scope>
    <source>
        <strain evidence="1">DG-45</strain>
    </source>
</reference>
<dbReference type="AlphaFoldDB" id="A0A0M0BQC0"/>
<accession>A0A0M0BQC0</accession>
<gene>
    <name evidence="1" type="ORF">AC482_03340</name>
</gene>
<sequence length="94" mass="10435">MSHLELVRRIPRSMYGMLSEKLMDALLEAKGGDNVPSSLAKTILYYWQRDQLDSEAGVANLLHAAELADPARTGAVLDELGLEEIRLAMRLVEP</sequence>
<dbReference type="Proteomes" id="UP000037210">
    <property type="component" value="Unassembled WGS sequence"/>
</dbReference>
<protein>
    <submittedName>
        <fullName evidence="1">Uncharacterized protein</fullName>
    </submittedName>
</protein>
<proteinExistence type="predicted"/>
<dbReference type="EMBL" id="LFWZ01000025">
    <property type="protein sequence ID" value="KON30644.1"/>
    <property type="molecule type" value="Genomic_DNA"/>
</dbReference>
<name>A0A0M0BQC0_9ARCH</name>